<dbReference type="Pfam" id="PF01261">
    <property type="entry name" value="AP_endonuc_2"/>
    <property type="match status" value="1"/>
</dbReference>
<dbReference type="EMBL" id="BAABDC010000001">
    <property type="protein sequence ID" value="GAA3693719.1"/>
    <property type="molecule type" value="Genomic_DNA"/>
</dbReference>
<evidence type="ECO:0000256" key="1">
    <source>
        <dbReference type="ARBA" id="ARBA00023277"/>
    </source>
</evidence>
<keyword evidence="1" id="KW-0119">Carbohydrate metabolism</keyword>
<dbReference type="GO" id="GO:0016853">
    <property type="term" value="F:isomerase activity"/>
    <property type="evidence" value="ECO:0007669"/>
    <property type="project" value="UniProtKB-KW"/>
</dbReference>
<evidence type="ECO:0000313" key="3">
    <source>
        <dbReference type="EMBL" id="GAA3693719.1"/>
    </source>
</evidence>
<dbReference type="PANTHER" id="PTHR12110">
    <property type="entry name" value="HYDROXYPYRUVATE ISOMERASE"/>
    <property type="match status" value="1"/>
</dbReference>
<dbReference type="Gene3D" id="3.20.20.150">
    <property type="entry name" value="Divalent-metal-dependent TIM barrel enzymes"/>
    <property type="match status" value="1"/>
</dbReference>
<proteinExistence type="predicted"/>
<dbReference type="InterPro" id="IPR036237">
    <property type="entry name" value="Xyl_isomerase-like_sf"/>
</dbReference>
<dbReference type="InterPro" id="IPR050312">
    <property type="entry name" value="IolE/XylAMocC-like"/>
</dbReference>
<evidence type="ECO:0000259" key="2">
    <source>
        <dbReference type="Pfam" id="PF01261"/>
    </source>
</evidence>
<dbReference type="RefSeq" id="WP_344941758.1">
    <property type="nucleotide sequence ID" value="NZ_BAABDC010000001.1"/>
</dbReference>
<keyword evidence="4" id="KW-1185">Reference proteome</keyword>
<accession>A0ABP7CRX5</accession>
<organism evidence="3 4">
    <name type="scientific">Terrabacter ginsenosidimutans</name>
    <dbReference type="NCBI Taxonomy" id="490575"/>
    <lineage>
        <taxon>Bacteria</taxon>
        <taxon>Bacillati</taxon>
        <taxon>Actinomycetota</taxon>
        <taxon>Actinomycetes</taxon>
        <taxon>Micrococcales</taxon>
        <taxon>Intrasporangiaceae</taxon>
        <taxon>Terrabacter</taxon>
    </lineage>
</organism>
<dbReference type="PANTHER" id="PTHR12110:SF52">
    <property type="entry name" value="XYLOSE ISOMERASE"/>
    <property type="match status" value="1"/>
</dbReference>
<reference evidence="4" key="1">
    <citation type="journal article" date="2019" name="Int. J. Syst. Evol. Microbiol.">
        <title>The Global Catalogue of Microorganisms (GCM) 10K type strain sequencing project: providing services to taxonomists for standard genome sequencing and annotation.</title>
        <authorList>
            <consortium name="The Broad Institute Genomics Platform"/>
            <consortium name="The Broad Institute Genome Sequencing Center for Infectious Disease"/>
            <person name="Wu L."/>
            <person name="Ma J."/>
        </authorList>
    </citation>
    <scope>NUCLEOTIDE SEQUENCE [LARGE SCALE GENOMIC DNA]</scope>
    <source>
        <strain evidence="4">JCM 17125</strain>
    </source>
</reference>
<name>A0ABP7CRX5_9MICO</name>
<protein>
    <submittedName>
        <fullName evidence="3">Sugar phosphate isomerase/epimerase</fullName>
    </submittedName>
</protein>
<dbReference type="InterPro" id="IPR013022">
    <property type="entry name" value="Xyl_isomerase-like_TIM-brl"/>
</dbReference>
<dbReference type="Proteomes" id="UP001501468">
    <property type="component" value="Unassembled WGS sequence"/>
</dbReference>
<gene>
    <name evidence="3" type="ORF">GCM10022399_07710</name>
</gene>
<keyword evidence="3" id="KW-0413">Isomerase</keyword>
<sequence length="293" mass="32024">MSLRFGYGLNGFTDHRIEDALAVLADLGYDGVALTLDHMHLDPFAPDLAARTARVAALLQRHDLGVVVETGARYVLDPRRKHEPTLVSDSGRERRIDLLERAIRIAAEVGSPAVSFWSGIAPAGVPIAERWSRVEDGVTTLLPLAEALGIDLALEPEPGMFVERIEDVRELRRRLGDPVRLRLTIDVGHLRCTEDADPAACVVGAGDLVANVQIDDMRRGVHEHLPFGDGEVDFPPVLAALADVGFDGLVAVELPRHTHAAPALAATSLDFLRDAERRAQERNHSRRPQEVGR</sequence>
<evidence type="ECO:0000313" key="4">
    <source>
        <dbReference type="Proteomes" id="UP001501468"/>
    </source>
</evidence>
<dbReference type="SUPFAM" id="SSF51658">
    <property type="entry name" value="Xylose isomerase-like"/>
    <property type="match status" value="1"/>
</dbReference>
<feature type="domain" description="Xylose isomerase-like TIM barrel" evidence="2">
    <location>
        <begin position="22"/>
        <end position="274"/>
    </location>
</feature>
<comment type="caution">
    <text evidence="3">The sequence shown here is derived from an EMBL/GenBank/DDBJ whole genome shotgun (WGS) entry which is preliminary data.</text>
</comment>